<keyword evidence="1" id="KW-1185">Reference proteome</keyword>
<reference evidence="2" key="1">
    <citation type="submission" date="2025-08" db="UniProtKB">
        <authorList>
            <consortium name="RefSeq"/>
        </authorList>
    </citation>
    <scope>IDENTIFICATION</scope>
    <source>
        <tissue evidence="2">Blood</tissue>
    </source>
</reference>
<protein>
    <submittedName>
        <fullName evidence="2">Sperm microtubule associated protein 2</fullName>
    </submittedName>
</protein>
<evidence type="ECO:0000313" key="1">
    <source>
        <dbReference type="Proteomes" id="UP001732780"/>
    </source>
</evidence>
<dbReference type="Proteomes" id="UP001732780">
    <property type="component" value="Chromosome 22"/>
</dbReference>
<sequence>MGDHQQSSPYGHHTSEPKDRSERVQEDATLGLQGTVYESWGSRDAKYQDLDDRELGSESQEEEIPPEVTGEELLDSQHPAEAIAELERVLEKDEEGVPEMSIEECQEQLLNVIPSWPVGLEDGLQEVNHGLGFFRTWQSVVSPVQEIHLEFSKKLAASLGLTSTCLAASAAKGEAGTSDLTPRLSRSRLSISQRLPSTSVGRERRKRRRLFELAKPKTNWHVLKDRMGYCCRGYAWITPRMRSLQFCVYWPSVYWTERFLKDTTLTITVPEVSRRVEELARPKRFYSECYSNNRTTSVWPIARSTLGYQASSRLRELARPKMRSNIWSTSMSEVSQVSRAARMAVPSPRILLLAKPRAPATLLEEWDPMPKPKPHVSDYNRLLHLAMPKAQSDKCVPDRDPRWEVLEITKKAVASPRVISLAKPKVRKCLNEGYDPCRISPASLVARASPRLHELATPKGVTGRV</sequence>
<organism evidence="1 2">
    <name type="scientific">Camelus bactrianus</name>
    <name type="common">Bactrian camel</name>
    <dbReference type="NCBI Taxonomy" id="9837"/>
    <lineage>
        <taxon>Eukaryota</taxon>
        <taxon>Metazoa</taxon>
        <taxon>Chordata</taxon>
        <taxon>Craniata</taxon>
        <taxon>Vertebrata</taxon>
        <taxon>Euteleostomi</taxon>
        <taxon>Mammalia</taxon>
        <taxon>Eutheria</taxon>
        <taxon>Laurasiatheria</taxon>
        <taxon>Artiodactyla</taxon>
        <taxon>Tylopoda</taxon>
        <taxon>Camelidae</taxon>
        <taxon>Camelus</taxon>
    </lineage>
</organism>
<gene>
    <name evidence="2" type="primary">SPMAP2</name>
</gene>
<accession>A0AC58P7W2</accession>
<proteinExistence type="predicted"/>
<dbReference type="RefSeq" id="XP_074206118.1">
    <property type="nucleotide sequence ID" value="XM_074350017.1"/>
</dbReference>
<evidence type="ECO:0000313" key="2">
    <source>
        <dbReference type="RefSeq" id="XP_074206118.1"/>
    </source>
</evidence>
<name>A0AC58P7W2_CAMBA</name>